<feature type="compositionally biased region" description="Low complexity" evidence="1">
    <location>
        <begin position="52"/>
        <end position="63"/>
    </location>
</feature>
<feature type="compositionally biased region" description="Acidic residues" evidence="1">
    <location>
        <begin position="125"/>
        <end position="142"/>
    </location>
</feature>
<gene>
    <name evidence="2" type="ORF">Goklo_004243</name>
</gene>
<protein>
    <submittedName>
        <fullName evidence="2">Uncharacterized protein</fullName>
    </submittedName>
</protein>
<feature type="compositionally biased region" description="Polar residues" evidence="1">
    <location>
        <begin position="69"/>
        <end position="79"/>
    </location>
</feature>
<reference evidence="2 3" key="1">
    <citation type="journal article" date="2019" name="Genome Biol. Evol.">
        <title>Insights into the evolution of the New World diploid cottons (Gossypium, subgenus Houzingenia) based on genome sequencing.</title>
        <authorList>
            <person name="Grover C.E."/>
            <person name="Arick M.A. 2nd"/>
            <person name="Thrash A."/>
            <person name="Conover J.L."/>
            <person name="Sanders W.S."/>
            <person name="Peterson D.G."/>
            <person name="Frelichowski J.E."/>
            <person name="Scheffler J.A."/>
            <person name="Scheffler B.E."/>
            <person name="Wendel J.F."/>
        </authorList>
    </citation>
    <scope>NUCLEOTIDE SEQUENCE [LARGE SCALE GENOMIC DNA]</scope>
    <source>
        <strain evidence="2">57</strain>
        <tissue evidence="2">Leaf</tissue>
    </source>
</reference>
<organism evidence="2 3">
    <name type="scientific">Gossypium klotzschianum</name>
    <dbReference type="NCBI Taxonomy" id="34286"/>
    <lineage>
        <taxon>Eukaryota</taxon>
        <taxon>Viridiplantae</taxon>
        <taxon>Streptophyta</taxon>
        <taxon>Embryophyta</taxon>
        <taxon>Tracheophyta</taxon>
        <taxon>Spermatophyta</taxon>
        <taxon>Magnoliopsida</taxon>
        <taxon>eudicotyledons</taxon>
        <taxon>Gunneridae</taxon>
        <taxon>Pentapetalae</taxon>
        <taxon>rosids</taxon>
        <taxon>malvids</taxon>
        <taxon>Malvales</taxon>
        <taxon>Malvaceae</taxon>
        <taxon>Malvoideae</taxon>
        <taxon>Gossypium</taxon>
    </lineage>
</organism>
<sequence>MYESFFSSDTTTYLEYMSWFRVIGKPYLLSVEATSMQLCQKRPRRSSQQHRSGGNAATGSSSAPIQQAPPISTPHSGQFTLLIPIHFTNPEARTVSHSNTKEGNRGKDKCDSGDEDEYEGRCEDKEDDDDDYNEEEELVSRG</sequence>
<dbReference type="AlphaFoldDB" id="A0A7J8VN72"/>
<feature type="compositionally biased region" description="Basic and acidic residues" evidence="1">
    <location>
        <begin position="99"/>
        <end position="112"/>
    </location>
</feature>
<proteinExistence type="predicted"/>
<name>A0A7J8VN72_9ROSI</name>
<feature type="region of interest" description="Disordered" evidence="1">
    <location>
        <begin position="39"/>
        <end position="142"/>
    </location>
</feature>
<evidence type="ECO:0000256" key="1">
    <source>
        <dbReference type="SAM" id="MobiDB-lite"/>
    </source>
</evidence>
<dbReference type="OrthoDB" id="10387293at2759"/>
<evidence type="ECO:0000313" key="2">
    <source>
        <dbReference type="EMBL" id="MBA0664198.1"/>
    </source>
</evidence>
<dbReference type="Proteomes" id="UP000593573">
    <property type="component" value="Unassembled WGS sequence"/>
</dbReference>
<keyword evidence="3" id="KW-1185">Reference proteome</keyword>
<accession>A0A7J8VN72</accession>
<comment type="caution">
    <text evidence="2">The sequence shown here is derived from an EMBL/GenBank/DDBJ whole genome shotgun (WGS) entry which is preliminary data.</text>
</comment>
<dbReference type="EMBL" id="JABFAB010000011">
    <property type="protein sequence ID" value="MBA0664198.1"/>
    <property type="molecule type" value="Genomic_DNA"/>
</dbReference>
<evidence type="ECO:0000313" key="3">
    <source>
        <dbReference type="Proteomes" id="UP000593573"/>
    </source>
</evidence>